<evidence type="ECO:0000259" key="13">
    <source>
        <dbReference type="SMART" id="SM01192"/>
    </source>
</evidence>
<evidence type="ECO:0000256" key="3">
    <source>
        <dbReference type="ARBA" id="ARBA00012058"/>
    </source>
</evidence>
<dbReference type="Pfam" id="PF00113">
    <property type="entry name" value="Enolase_C"/>
    <property type="match status" value="1"/>
</dbReference>
<dbReference type="HAMAP" id="MF_00318">
    <property type="entry name" value="Enolase"/>
    <property type="match status" value="1"/>
</dbReference>
<dbReference type="PANTHER" id="PTHR11902">
    <property type="entry name" value="ENOLASE"/>
    <property type="match status" value="1"/>
</dbReference>
<evidence type="ECO:0000259" key="14">
    <source>
        <dbReference type="SMART" id="SM01193"/>
    </source>
</evidence>
<dbReference type="Gene3D" id="3.30.390.10">
    <property type="entry name" value="Enolase-like, N-terminal domain"/>
    <property type="match status" value="1"/>
</dbReference>
<dbReference type="SUPFAM" id="SSF51604">
    <property type="entry name" value="Enolase C-terminal domain-like"/>
    <property type="match status" value="1"/>
</dbReference>
<dbReference type="PROSITE" id="PS00164">
    <property type="entry name" value="ENOLASE"/>
    <property type="match status" value="1"/>
</dbReference>
<keyword evidence="5 12" id="KW-0460">Magnesium</keyword>
<feature type="binding site" evidence="11">
    <location>
        <position position="378"/>
    </location>
    <ligand>
        <name>substrate</name>
    </ligand>
</feature>
<evidence type="ECO:0000313" key="15">
    <source>
        <dbReference type="EMBL" id="CAI8008287.1"/>
    </source>
</evidence>
<feature type="binding site" evidence="11">
    <location>
        <position position="275"/>
    </location>
    <ligand>
        <name>substrate</name>
    </ligand>
</feature>
<dbReference type="Proteomes" id="UP001174909">
    <property type="component" value="Unassembled WGS sequence"/>
</dbReference>
<feature type="active site" description="Proton acceptor" evidence="10">
    <location>
        <position position="327"/>
    </location>
</feature>
<evidence type="ECO:0000256" key="7">
    <source>
        <dbReference type="ARBA" id="ARBA00023239"/>
    </source>
</evidence>
<feature type="binding site" evidence="11">
    <location>
        <position position="302"/>
    </location>
    <ligand>
        <name>substrate</name>
    </ligand>
</feature>
<sequence>MTTISDVKAREVLDSRGNPTVEVDVALSDGTVGRALVPSGASTGANEALELRDGDASRFRGRGVLQPIENIDKHIKPAVLGMSTLDQVALDNLLIEIDGTPNKSKLGANAILGVSMAAARAAAQSEGKPLYERISGDGALTLPVPMLNIINGGAHAAGSTDFQEFMVVPAGFDTFREALRAGVEIYHALADALRERGLSTSVGDEGGFAPALPDNQDAVALVIEAIERAKYRPGEQCFIALDVAASELSGDDYPADKLIGIYKDWVDNYPVVSIEDGIAEDDWDNWSVMADAIGGRAQLVGDDLYTTNTELIRKGIAMNAGNAVLIKLNQIGTVTETLNAVKMTQNAGWGVVISHRSGETEDTTIADLAVGTNAGQIKSGAPARGERTAKYNRLLRIEEELGGRAQFAGRQVYEHYLSNI</sequence>
<keyword evidence="6" id="KW-0324">Glycolysis</keyword>
<dbReference type="SUPFAM" id="SSF54826">
    <property type="entry name" value="Enolase N-terminal domain-like"/>
    <property type="match status" value="1"/>
</dbReference>
<keyword evidence="12" id="KW-0479">Metal-binding</keyword>
<dbReference type="InterPro" id="IPR020809">
    <property type="entry name" value="Enolase_CS"/>
</dbReference>
<evidence type="ECO:0000256" key="1">
    <source>
        <dbReference type="ARBA" id="ARBA00005031"/>
    </source>
</evidence>
<dbReference type="PANTHER" id="PTHR11902:SF1">
    <property type="entry name" value="ENOLASE"/>
    <property type="match status" value="1"/>
</dbReference>
<dbReference type="NCBIfam" id="TIGR01060">
    <property type="entry name" value="eno"/>
    <property type="match status" value="1"/>
</dbReference>
<feature type="binding site" evidence="11">
    <location>
        <position position="164"/>
    </location>
    <ligand>
        <name>substrate</name>
    </ligand>
</feature>
<proteinExistence type="inferred from homology"/>
<accession>A0AA35RC95</accession>
<protein>
    <recommendedName>
        <fullName evidence="4">Enolase</fullName>
        <ecNumber evidence="3">4.2.1.11</ecNumber>
    </recommendedName>
    <alternativeName>
        <fullName evidence="8">2-phospho-D-glycerate hydro-lyase</fullName>
    </alternativeName>
    <alternativeName>
        <fullName evidence="9">2-phosphoglycerate dehydratase</fullName>
    </alternativeName>
</protein>
<evidence type="ECO:0000313" key="16">
    <source>
        <dbReference type="Proteomes" id="UP001174909"/>
    </source>
</evidence>
<dbReference type="InterPro" id="IPR020810">
    <property type="entry name" value="Enolase_C"/>
</dbReference>
<feature type="binding site" evidence="12">
    <location>
        <position position="275"/>
    </location>
    <ligand>
        <name>Mg(2+)</name>
        <dbReference type="ChEBI" id="CHEBI:18420"/>
    </ligand>
</feature>
<dbReference type="FunFam" id="3.30.390.10:FF:000001">
    <property type="entry name" value="Enolase"/>
    <property type="match status" value="1"/>
</dbReference>
<feature type="domain" description="Enolase N-terminal" evidence="14">
    <location>
        <begin position="4"/>
        <end position="134"/>
    </location>
</feature>
<dbReference type="CDD" id="cd03313">
    <property type="entry name" value="enolase"/>
    <property type="match status" value="1"/>
</dbReference>
<dbReference type="GO" id="GO:0000015">
    <property type="term" value="C:phosphopyruvate hydratase complex"/>
    <property type="evidence" value="ECO:0007669"/>
    <property type="project" value="InterPro"/>
</dbReference>
<dbReference type="GO" id="GO:0000287">
    <property type="term" value="F:magnesium ion binding"/>
    <property type="evidence" value="ECO:0007669"/>
    <property type="project" value="InterPro"/>
</dbReference>
<dbReference type="InterPro" id="IPR029017">
    <property type="entry name" value="Enolase-like_N"/>
</dbReference>
<feature type="binding site" evidence="11">
    <location>
        <position position="155"/>
    </location>
    <ligand>
        <name>substrate</name>
    </ligand>
</feature>
<dbReference type="SMART" id="SM01193">
    <property type="entry name" value="Enolase_N"/>
    <property type="match status" value="1"/>
</dbReference>
<name>A0AA35RC95_GEOBA</name>
<feature type="binding site" evidence="12">
    <location>
        <position position="302"/>
    </location>
    <ligand>
        <name>Mg(2+)</name>
        <dbReference type="ChEBI" id="CHEBI:18420"/>
    </ligand>
</feature>
<dbReference type="GO" id="GO:0004634">
    <property type="term" value="F:phosphopyruvate hydratase activity"/>
    <property type="evidence" value="ECO:0007669"/>
    <property type="project" value="UniProtKB-EC"/>
</dbReference>
<keyword evidence="7" id="KW-0456">Lyase</keyword>
<dbReference type="Pfam" id="PF03952">
    <property type="entry name" value="Enolase_N"/>
    <property type="match status" value="1"/>
</dbReference>
<dbReference type="PRINTS" id="PR00148">
    <property type="entry name" value="ENOLASE"/>
</dbReference>
<reference evidence="15" key="1">
    <citation type="submission" date="2023-03" db="EMBL/GenBank/DDBJ databases">
        <authorList>
            <person name="Steffen K."/>
            <person name="Cardenas P."/>
        </authorList>
    </citation>
    <scope>NUCLEOTIDE SEQUENCE</scope>
</reference>
<feature type="domain" description="Enolase C-terminal TIM barrel" evidence="13">
    <location>
        <begin position="139"/>
        <end position="415"/>
    </location>
</feature>
<dbReference type="SFLD" id="SFLDS00001">
    <property type="entry name" value="Enolase"/>
    <property type="match status" value="1"/>
</dbReference>
<comment type="similarity">
    <text evidence="2">Belongs to the enolase family.</text>
</comment>
<evidence type="ECO:0000256" key="10">
    <source>
        <dbReference type="PIRSR" id="PIRSR001400-1"/>
    </source>
</evidence>
<dbReference type="InterPro" id="IPR020811">
    <property type="entry name" value="Enolase_N"/>
</dbReference>
<dbReference type="PIRSF" id="PIRSF001400">
    <property type="entry name" value="Enolase"/>
    <property type="match status" value="1"/>
</dbReference>
<dbReference type="AlphaFoldDB" id="A0AA35RC95"/>
<comment type="caution">
    <text evidence="15">The sequence shown here is derived from an EMBL/GenBank/DDBJ whole genome shotgun (WGS) entry which is preliminary data.</text>
</comment>
<dbReference type="SFLD" id="SFLDF00002">
    <property type="entry name" value="enolase"/>
    <property type="match status" value="1"/>
</dbReference>
<dbReference type="SFLD" id="SFLDG00178">
    <property type="entry name" value="enolase"/>
    <property type="match status" value="1"/>
</dbReference>
<keyword evidence="16" id="KW-1185">Reference proteome</keyword>
<comment type="pathway">
    <text evidence="1">Carbohydrate degradation; glycolysis; pyruvate from D-glyceraldehyde 3-phosphate: step 4/5.</text>
</comment>
<feature type="binding site" evidence="12">
    <location>
        <position position="242"/>
    </location>
    <ligand>
        <name>Mg(2+)</name>
        <dbReference type="ChEBI" id="CHEBI:18420"/>
    </ligand>
</feature>
<evidence type="ECO:0000256" key="2">
    <source>
        <dbReference type="ARBA" id="ARBA00009604"/>
    </source>
</evidence>
<evidence type="ECO:0000256" key="11">
    <source>
        <dbReference type="PIRSR" id="PIRSR001400-2"/>
    </source>
</evidence>
<evidence type="ECO:0000256" key="5">
    <source>
        <dbReference type="ARBA" id="ARBA00022842"/>
    </source>
</evidence>
<dbReference type="Gene3D" id="3.20.20.120">
    <property type="entry name" value="Enolase-like C-terminal domain"/>
    <property type="match status" value="1"/>
</dbReference>
<gene>
    <name evidence="15" type="ORF">GBAR_LOCUS5685</name>
</gene>
<evidence type="ECO:0000256" key="9">
    <source>
        <dbReference type="ARBA" id="ARBA00032132"/>
    </source>
</evidence>
<dbReference type="EC" id="4.2.1.11" evidence="3"/>
<dbReference type="SMART" id="SM01192">
    <property type="entry name" value="Enolase_C"/>
    <property type="match status" value="1"/>
</dbReference>
<dbReference type="InterPro" id="IPR036849">
    <property type="entry name" value="Enolase-like_C_sf"/>
</dbReference>
<comment type="cofactor">
    <cofactor evidence="12">
        <name>Mg(2+)</name>
        <dbReference type="ChEBI" id="CHEBI:18420"/>
    </cofactor>
    <text evidence="12">Mg(2+) is required for catalysis and for stabilizing the dimer.</text>
</comment>
<feature type="active site" description="Proton donor" evidence="10">
    <location>
        <position position="205"/>
    </location>
</feature>
<evidence type="ECO:0000256" key="12">
    <source>
        <dbReference type="PIRSR" id="PIRSR001400-3"/>
    </source>
</evidence>
<dbReference type="InterPro" id="IPR000941">
    <property type="entry name" value="Enolase"/>
</dbReference>
<dbReference type="GO" id="GO:0006096">
    <property type="term" value="P:glycolytic process"/>
    <property type="evidence" value="ECO:0007669"/>
    <property type="project" value="UniProtKB-KW"/>
</dbReference>
<dbReference type="EMBL" id="CASHTH010000832">
    <property type="protein sequence ID" value="CAI8008287.1"/>
    <property type="molecule type" value="Genomic_DNA"/>
</dbReference>
<organism evidence="15 16">
    <name type="scientific">Geodia barretti</name>
    <name type="common">Barrett's horny sponge</name>
    <dbReference type="NCBI Taxonomy" id="519541"/>
    <lineage>
        <taxon>Eukaryota</taxon>
        <taxon>Metazoa</taxon>
        <taxon>Porifera</taxon>
        <taxon>Demospongiae</taxon>
        <taxon>Heteroscleromorpha</taxon>
        <taxon>Tetractinellida</taxon>
        <taxon>Astrophorina</taxon>
        <taxon>Geodiidae</taxon>
        <taxon>Geodia</taxon>
    </lineage>
</organism>
<evidence type="ECO:0000256" key="8">
    <source>
        <dbReference type="ARBA" id="ARBA00031125"/>
    </source>
</evidence>
<evidence type="ECO:0000256" key="4">
    <source>
        <dbReference type="ARBA" id="ARBA00017068"/>
    </source>
</evidence>
<evidence type="ECO:0000256" key="6">
    <source>
        <dbReference type="ARBA" id="ARBA00023152"/>
    </source>
</evidence>
<feature type="binding site" evidence="11">
    <location>
        <begin position="354"/>
        <end position="357"/>
    </location>
    <ligand>
        <name>substrate</name>
    </ligand>
</feature>